<sequence>MKSPELQTPSLSSSSSAAVSRQRSWPCPYYCHHRPRTLSFGVPGRVLDTINSSYNLDTASSSTAAPSLPSPLPSLVSPAVRDLSLESVIRSAHSDRLFFDPGATSSSILDEGSSPRPHFLQPATEKLLADCSNDDVETAMSLPYNNSIFLSVDSRDPLLDFRESMVEMVNAHGIKTCDGLVELLWWYLKVNDEANHSYIYGAFIDLSFSQAVLSVGSAERNPPSSLFEFSAETPPDGGPSCIRHYSPNSPLSFDTSSSSAASTSSSSLSMNCASGLEIDDLDKERCSIISSDSSC</sequence>
<reference evidence="2" key="1">
    <citation type="journal article" date="2023" name="Front. Plant Sci.">
        <title>Chromosomal-level genome assembly of Melastoma candidum provides insights into trichome evolution.</title>
        <authorList>
            <person name="Zhong Y."/>
            <person name="Wu W."/>
            <person name="Sun C."/>
            <person name="Zou P."/>
            <person name="Liu Y."/>
            <person name="Dai S."/>
            <person name="Zhou R."/>
        </authorList>
    </citation>
    <scope>NUCLEOTIDE SEQUENCE [LARGE SCALE GENOMIC DNA]</scope>
</reference>
<keyword evidence="2" id="KW-1185">Reference proteome</keyword>
<accession>A0ACB9QT98</accession>
<dbReference type="EMBL" id="CM042884">
    <property type="protein sequence ID" value="KAI4370156.1"/>
    <property type="molecule type" value="Genomic_DNA"/>
</dbReference>
<protein>
    <submittedName>
        <fullName evidence="1">Uncharacterized protein</fullName>
    </submittedName>
</protein>
<gene>
    <name evidence="1" type="ORF">MLD38_018532</name>
</gene>
<proteinExistence type="predicted"/>
<organism evidence="1 2">
    <name type="scientific">Melastoma candidum</name>
    <dbReference type="NCBI Taxonomy" id="119954"/>
    <lineage>
        <taxon>Eukaryota</taxon>
        <taxon>Viridiplantae</taxon>
        <taxon>Streptophyta</taxon>
        <taxon>Embryophyta</taxon>
        <taxon>Tracheophyta</taxon>
        <taxon>Spermatophyta</taxon>
        <taxon>Magnoliopsida</taxon>
        <taxon>eudicotyledons</taxon>
        <taxon>Gunneridae</taxon>
        <taxon>Pentapetalae</taxon>
        <taxon>rosids</taxon>
        <taxon>malvids</taxon>
        <taxon>Myrtales</taxon>
        <taxon>Melastomataceae</taxon>
        <taxon>Melastomatoideae</taxon>
        <taxon>Melastomateae</taxon>
        <taxon>Melastoma</taxon>
    </lineage>
</organism>
<evidence type="ECO:0000313" key="2">
    <source>
        <dbReference type="Proteomes" id="UP001057402"/>
    </source>
</evidence>
<evidence type="ECO:0000313" key="1">
    <source>
        <dbReference type="EMBL" id="KAI4370156.1"/>
    </source>
</evidence>
<comment type="caution">
    <text evidence="1">The sequence shown here is derived from an EMBL/GenBank/DDBJ whole genome shotgun (WGS) entry which is preliminary data.</text>
</comment>
<name>A0ACB9QT98_9MYRT</name>
<dbReference type="Proteomes" id="UP001057402">
    <property type="component" value="Chromosome 5"/>
</dbReference>